<evidence type="ECO:0000313" key="2">
    <source>
        <dbReference type="Proteomes" id="UP000722750"/>
    </source>
</evidence>
<sequence length="92" mass="10719">MIKSFQHKGLEDFFYTGKKKGIKPEHTDRLERILDRLNAANVIKDMNYPSSNLHKLTGDKKGQYAVKVSGNWRVFFEFSSGNAYVVNYDDYH</sequence>
<protein>
    <submittedName>
        <fullName evidence="1">Endoribonuclease HigB</fullName>
    </submittedName>
</protein>
<dbReference type="EMBL" id="JAANXD010000075">
    <property type="protein sequence ID" value="MBS1258792.1"/>
    <property type="molecule type" value="Genomic_DNA"/>
</dbReference>
<proteinExistence type="predicted"/>
<dbReference type="InterPro" id="IPR007711">
    <property type="entry name" value="HigB-1"/>
</dbReference>
<accession>A0A941W3N3</accession>
<dbReference type="PANTHER" id="PTHR40266:SF2">
    <property type="entry name" value="TOXIN HIGB-1"/>
    <property type="match status" value="1"/>
</dbReference>
<organism evidence="1 2">
    <name type="scientific">Candidatus Scalindua arabica</name>
    <dbReference type="NCBI Taxonomy" id="1127984"/>
    <lineage>
        <taxon>Bacteria</taxon>
        <taxon>Pseudomonadati</taxon>
        <taxon>Planctomycetota</taxon>
        <taxon>Candidatus Brocadiia</taxon>
        <taxon>Candidatus Brocadiales</taxon>
        <taxon>Candidatus Scalinduaceae</taxon>
        <taxon>Candidatus Scalindua</taxon>
    </lineage>
</organism>
<dbReference type="Pfam" id="PF05015">
    <property type="entry name" value="HigB-like_toxin"/>
    <property type="match status" value="1"/>
</dbReference>
<dbReference type="InterPro" id="IPR035093">
    <property type="entry name" value="RelE/ParE_toxin_dom_sf"/>
</dbReference>
<dbReference type="AlphaFoldDB" id="A0A941W3N3"/>
<dbReference type="Gene3D" id="3.30.2310.20">
    <property type="entry name" value="RelE-like"/>
    <property type="match status" value="1"/>
</dbReference>
<evidence type="ECO:0000313" key="1">
    <source>
        <dbReference type="EMBL" id="MBS1258792.1"/>
    </source>
</evidence>
<reference evidence="1" key="1">
    <citation type="journal article" date="2021" name="ISME J.">
        <title>Fine-scale metabolic discontinuity in a stratified prokaryote microbiome of a Red Sea deep halocline.</title>
        <authorList>
            <person name="Michoud G."/>
            <person name="Ngugi D.K."/>
            <person name="Barozzi A."/>
            <person name="Merlino G."/>
            <person name="Calleja M.L."/>
            <person name="Delgado-Huertas A."/>
            <person name="Moran X.A.G."/>
            <person name="Daffonchio D."/>
        </authorList>
    </citation>
    <scope>NUCLEOTIDE SEQUENCE</scope>
    <source>
        <strain evidence="1">SuakinDeep_MAG55_1</strain>
    </source>
</reference>
<dbReference type="Proteomes" id="UP000722750">
    <property type="component" value="Unassembled WGS sequence"/>
</dbReference>
<dbReference type="SUPFAM" id="SSF143011">
    <property type="entry name" value="RelE-like"/>
    <property type="match status" value="1"/>
</dbReference>
<dbReference type="PANTHER" id="PTHR40266">
    <property type="entry name" value="TOXIN HIGB-1"/>
    <property type="match status" value="1"/>
</dbReference>
<comment type="caution">
    <text evidence="1">The sequence shown here is derived from an EMBL/GenBank/DDBJ whole genome shotgun (WGS) entry which is preliminary data.</text>
</comment>
<gene>
    <name evidence="1" type="ORF">MAG551_01855</name>
</gene>
<name>A0A941W3N3_9BACT</name>